<evidence type="ECO:0000256" key="6">
    <source>
        <dbReference type="ARBA" id="ARBA00022519"/>
    </source>
</evidence>
<evidence type="ECO:0000256" key="4">
    <source>
        <dbReference type="ARBA" id="ARBA00022475"/>
    </source>
</evidence>
<feature type="transmembrane region" description="Helical" evidence="10">
    <location>
        <begin position="27"/>
        <end position="48"/>
    </location>
</feature>
<dbReference type="InterPro" id="IPR013545">
    <property type="entry name" value="T2SS_protein-GspG_C"/>
</dbReference>
<dbReference type="EMBL" id="BMED01000005">
    <property type="protein sequence ID" value="GGC91696.1"/>
    <property type="molecule type" value="Genomic_DNA"/>
</dbReference>
<gene>
    <name evidence="12" type="primary">gspG</name>
    <name evidence="12" type="ORF">GCM10011396_43720</name>
</gene>
<accession>A0A916UWX3</accession>
<dbReference type="NCBIfam" id="TIGR01710">
    <property type="entry name" value="typeII_sec_gspG"/>
    <property type="match status" value="1"/>
</dbReference>
<proteinExistence type="inferred from homology"/>
<dbReference type="NCBIfam" id="TIGR02532">
    <property type="entry name" value="IV_pilin_GFxxxE"/>
    <property type="match status" value="1"/>
</dbReference>
<dbReference type="PROSITE" id="PS00409">
    <property type="entry name" value="PROKAR_NTER_METHYL"/>
    <property type="match status" value="1"/>
</dbReference>
<keyword evidence="9 10" id="KW-0472">Membrane</keyword>
<dbReference type="AlphaFoldDB" id="A0A916UWX3"/>
<dbReference type="RefSeq" id="WP_188568252.1">
    <property type="nucleotide sequence ID" value="NZ_BMED01000005.1"/>
</dbReference>
<evidence type="ECO:0000256" key="5">
    <source>
        <dbReference type="ARBA" id="ARBA00022481"/>
    </source>
</evidence>
<feature type="domain" description="Type II secretion system protein GspG C-terminal" evidence="11">
    <location>
        <begin position="50"/>
        <end position="157"/>
    </location>
</feature>
<dbReference type="Gene3D" id="3.30.700.10">
    <property type="entry name" value="Glycoprotein, Type 4 Pilin"/>
    <property type="match status" value="1"/>
</dbReference>
<evidence type="ECO:0000313" key="12">
    <source>
        <dbReference type="EMBL" id="GGC91696.1"/>
    </source>
</evidence>
<dbReference type="PRINTS" id="PR00813">
    <property type="entry name" value="BCTERIALGSPG"/>
</dbReference>
<dbReference type="Pfam" id="PF07963">
    <property type="entry name" value="N_methyl"/>
    <property type="match status" value="1"/>
</dbReference>
<comment type="subcellular location">
    <subcellularLocation>
        <location evidence="1">Cell inner membrane</location>
        <topology evidence="1">Single-pass membrane protein</topology>
    </subcellularLocation>
</comment>
<keyword evidence="13" id="KW-1185">Reference proteome</keyword>
<dbReference type="Pfam" id="PF08334">
    <property type="entry name" value="T2SSG"/>
    <property type="match status" value="1"/>
</dbReference>
<dbReference type="GO" id="GO:0015627">
    <property type="term" value="C:type II protein secretion system complex"/>
    <property type="evidence" value="ECO:0007669"/>
    <property type="project" value="InterPro"/>
</dbReference>
<dbReference type="PANTHER" id="PTHR30093:SF44">
    <property type="entry name" value="TYPE II SECRETION SYSTEM CORE PROTEIN G"/>
    <property type="match status" value="1"/>
</dbReference>
<keyword evidence="7 10" id="KW-0812">Transmembrane</keyword>
<keyword evidence="4" id="KW-1003">Cell membrane</keyword>
<dbReference type="InterPro" id="IPR012902">
    <property type="entry name" value="N_methyl_site"/>
</dbReference>
<dbReference type="PANTHER" id="PTHR30093">
    <property type="entry name" value="GENERAL SECRETION PATHWAY PROTEIN G"/>
    <property type="match status" value="1"/>
</dbReference>
<evidence type="ECO:0000256" key="9">
    <source>
        <dbReference type="ARBA" id="ARBA00023136"/>
    </source>
</evidence>
<reference evidence="12" key="1">
    <citation type="journal article" date="2014" name="Int. J. Syst. Evol. Microbiol.">
        <title>Complete genome sequence of Corynebacterium casei LMG S-19264T (=DSM 44701T), isolated from a smear-ripened cheese.</title>
        <authorList>
            <consortium name="US DOE Joint Genome Institute (JGI-PGF)"/>
            <person name="Walter F."/>
            <person name="Albersmeier A."/>
            <person name="Kalinowski J."/>
            <person name="Ruckert C."/>
        </authorList>
    </citation>
    <scope>NUCLEOTIDE SEQUENCE</scope>
    <source>
        <strain evidence="12">CGMCC 1.10998</strain>
    </source>
</reference>
<dbReference type="InterPro" id="IPR045584">
    <property type="entry name" value="Pilin-like"/>
</dbReference>
<evidence type="ECO:0000256" key="8">
    <source>
        <dbReference type="ARBA" id="ARBA00022989"/>
    </source>
</evidence>
<comment type="caution">
    <text evidence="12">The sequence shown here is derived from an EMBL/GenBank/DDBJ whole genome shotgun (WGS) entry which is preliminary data.</text>
</comment>
<name>A0A916UWX3_9BURK</name>
<dbReference type="GO" id="GO:0015628">
    <property type="term" value="P:protein secretion by the type II secretion system"/>
    <property type="evidence" value="ECO:0007669"/>
    <property type="project" value="InterPro"/>
</dbReference>
<dbReference type="SUPFAM" id="SSF54523">
    <property type="entry name" value="Pili subunits"/>
    <property type="match status" value="1"/>
</dbReference>
<comment type="similarity">
    <text evidence="2">Belongs to the GSP G family.</text>
</comment>
<keyword evidence="8 10" id="KW-1133">Transmembrane helix</keyword>
<evidence type="ECO:0000256" key="10">
    <source>
        <dbReference type="SAM" id="Phobius"/>
    </source>
</evidence>
<evidence type="ECO:0000256" key="1">
    <source>
        <dbReference type="ARBA" id="ARBA00004377"/>
    </source>
</evidence>
<dbReference type="Proteomes" id="UP000637423">
    <property type="component" value="Unassembled WGS sequence"/>
</dbReference>
<sequence length="159" mass="17268">MNYQLPGRTLNRNLQRSQRALPGRSRGFTLVEIMVVVVIIGIMAALVVPKLMGRTDDARITAAKSDIATLMNSLNLYKLDNSRFPTTEQGLQALVSKPTTGPAANGWKGYIDKLPKDPWGNPYQYLSPGIRAEVEVFSYGADGQPGGTGTDADIGSWDL</sequence>
<dbReference type="InterPro" id="IPR000983">
    <property type="entry name" value="Bac_GSPG_pilin"/>
</dbReference>
<reference evidence="12" key="2">
    <citation type="submission" date="2020-09" db="EMBL/GenBank/DDBJ databases">
        <authorList>
            <person name="Sun Q."/>
            <person name="Zhou Y."/>
        </authorList>
    </citation>
    <scope>NUCLEOTIDE SEQUENCE</scope>
    <source>
        <strain evidence="12">CGMCC 1.10998</strain>
    </source>
</reference>
<evidence type="ECO:0000256" key="7">
    <source>
        <dbReference type="ARBA" id="ARBA00022692"/>
    </source>
</evidence>
<keyword evidence="5" id="KW-0488">Methylation</keyword>
<evidence type="ECO:0000256" key="2">
    <source>
        <dbReference type="ARBA" id="ARBA00009984"/>
    </source>
</evidence>
<dbReference type="GO" id="GO:0005886">
    <property type="term" value="C:plasma membrane"/>
    <property type="evidence" value="ECO:0007669"/>
    <property type="project" value="UniProtKB-SubCell"/>
</dbReference>
<keyword evidence="6" id="KW-0997">Cell inner membrane</keyword>
<protein>
    <recommendedName>
        <fullName evidence="3">Type II secretion system core protein G</fullName>
    </recommendedName>
</protein>
<organism evidence="12 13">
    <name type="scientific">Undibacterium terreum</name>
    <dbReference type="NCBI Taxonomy" id="1224302"/>
    <lineage>
        <taxon>Bacteria</taxon>
        <taxon>Pseudomonadati</taxon>
        <taxon>Pseudomonadota</taxon>
        <taxon>Betaproteobacteria</taxon>
        <taxon>Burkholderiales</taxon>
        <taxon>Oxalobacteraceae</taxon>
        <taxon>Undibacterium</taxon>
    </lineage>
</organism>
<evidence type="ECO:0000259" key="11">
    <source>
        <dbReference type="Pfam" id="PF08334"/>
    </source>
</evidence>
<dbReference type="InterPro" id="IPR010054">
    <property type="entry name" value="Type2_sec_GspG"/>
</dbReference>
<evidence type="ECO:0000256" key="3">
    <source>
        <dbReference type="ARBA" id="ARBA00020042"/>
    </source>
</evidence>
<evidence type="ECO:0000313" key="13">
    <source>
        <dbReference type="Proteomes" id="UP000637423"/>
    </source>
</evidence>